<evidence type="ECO:0000313" key="2">
    <source>
        <dbReference type="Proteomes" id="UP001556118"/>
    </source>
</evidence>
<accession>A0ABV3RB39</accession>
<protein>
    <submittedName>
        <fullName evidence="1">Uncharacterized protein</fullName>
    </submittedName>
</protein>
<dbReference type="EMBL" id="JBFNXR010000031">
    <property type="protein sequence ID" value="MEW9855289.1"/>
    <property type="molecule type" value="Genomic_DNA"/>
</dbReference>
<keyword evidence="2" id="KW-1185">Reference proteome</keyword>
<evidence type="ECO:0000313" key="1">
    <source>
        <dbReference type="EMBL" id="MEW9855289.1"/>
    </source>
</evidence>
<dbReference type="Proteomes" id="UP001556118">
    <property type="component" value="Unassembled WGS sequence"/>
</dbReference>
<comment type="caution">
    <text evidence="1">The sequence shown here is derived from an EMBL/GenBank/DDBJ whole genome shotgun (WGS) entry which is preliminary data.</text>
</comment>
<organism evidence="1 2">
    <name type="scientific">Novosphingobium rhizovicinum</name>
    <dbReference type="NCBI Taxonomy" id="3228928"/>
    <lineage>
        <taxon>Bacteria</taxon>
        <taxon>Pseudomonadati</taxon>
        <taxon>Pseudomonadota</taxon>
        <taxon>Alphaproteobacteria</taxon>
        <taxon>Sphingomonadales</taxon>
        <taxon>Sphingomonadaceae</taxon>
        <taxon>Novosphingobium</taxon>
    </lineage>
</organism>
<sequence>MFTEAMNGPARQAQLRGFLRACLASTCGEEAARLQEAAVLMGMSAEDRSVVDAMLACGATESAALLVMGRGRPFLLSQGGTGTCLASAVCADGEEKTAEGATLALAILAAHASALLADIEGSPVAAWRSAPGPHARMH</sequence>
<name>A0ABV3RB39_9SPHN</name>
<reference evidence="1 2" key="1">
    <citation type="submission" date="2024-06" db="EMBL/GenBank/DDBJ databases">
        <title>Novosphingobium rhizovicinus M1R2S20.</title>
        <authorList>
            <person name="Sun J.-Q."/>
        </authorList>
    </citation>
    <scope>NUCLEOTIDE SEQUENCE [LARGE SCALE GENOMIC DNA]</scope>
    <source>
        <strain evidence="1 2">M1R2S20</strain>
    </source>
</reference>
<gene>
    <name evidence="1" type="ORF">ABUH87_08915</name>
</gene>
<proteinExistence type="predicted"/>
<dbReference type="RefSeq" id="WP_367772645.1">
    <property type="nucleotide sequence ID" value="NZ_JBFNXR010000031.1"/>
</dbReference>